<name>A0AAN7CWK8_9PEZI</name>
<evidence type="ECO:0000313" key="2">
    <source>
        <dbReference type="EMBL" id="KAK4249396.1"/>
    </source>
</evidence>
<evidence type="ECO:0000256" key="1">
    <source>
        <dbReference type="SAM" id="MobiDB-lite"/>
    </source>
</evidence>
<feature type="compositionally biased region" description="Polar residues" evidence="1">
    <location>
        <begin position="305"/>
        <end position="319"/>
    </location>
</feature>
<organism evidence="2 3">
    <name type="scientific">Corynascus novoguineensis</name>
    <dbReference type="NCBI Taxonomy" id="1126955"/>
    <lineage>
        <taxon>Eukaryota</taxon>
        <taxon>Fungi</taxon>
        <taxon>Dikarya</taxon>
        <taxon>Ascomycota</taxon>
        <taxon>Pezizomycotina</taxon>
        <taxon>Sordariomycetes</taxon>
        <taxon>Sordariomycetidae</taxon>
        <taxon>Sordariales</taxon>
        <taxon>Chaetomiaceae</taxon>
        <taxon>Corynascus</taxon>
    </lineage>
</organism>
<keyword evidence="3" id="KW-1185">Reference proteome</keyword>
<dbReference type="EMBL" id="MU857624">
    <property type="protein sequence ID" value="KAK4249396.1"/>
    <property type="molecule type" value="Genomic_DNA"/>
</dbReference>
<feature type="compositionally biased region" description="Low complexity" evidence="1">
    <location>
        <begin position="261"/>
        <end position="271"/>
    </location>
</feature>
<gene>
    <name evidence="2" type="ORF">C7999DRAFT_30132</name>
</gene>
<proteinExistence type="predicted"/>
<feature type="region of interest" description="Disordered" evidence="1">
    <location>
        <begin position="177"/>
        <end position="200"/>
    </location>
</feature>
<feature type="region of interest" description="Disordered" evidence="1">
    <location>
        <begin position="299"/>
        <end position="329"/>
    </location>
</feature>
<evidence type="ECO:0000313" key="3">
    <source>
        <dbReference type="Proteomes" id="UP001303647"/>
    </source>
</evidence>
<sequence length="398" mass="44080">MDIDNFPKFAPVMKGGDNVLAHFLRKHLPLLARESTTFSPLPGTKSTTSLMRLAKFSSMTSLDSGVSPTASTLNEPPDTPSPELLSAWEAEEVIRTFIDEQWSHRADYIKIDCRLTLPELHALGQLPREVGSLACRRLIRVPVIHEEVALSLWEHLSEDARRAAVAFITQPTPVSDIHKACAGGDHGGGDDPKQKQQRRRRRHFRSLIALVFPTAAQSQQRHTTPTFDQKTTKITPSCPFCFGNCIPSPSPSTGRAKRNPQQQQQNHTTQTYDIDVDANGFISHYEGSRLCSFPRQRKLSGDTLAPSSPAVTESYSNPNRVVGTESAPQKEYSSIRYIGRSSTSRLNSSAAADKSFPRLGCRRAWVSLRRQGSGQEWEKRNASAGGTTTTLWRVIGGF</sequence>
<dbReference type="AlphaFoldDB" id="A0AAN7CWK8"/>
<feature type="region of interest" description="Disordered" evidence="1">
    <location>
        <begin position="249"/>
        <end position="273"/>
    </location>
</feature>
<dbReference type="Proteomes" id="UP001303647">
    <property type="component" value="Unassembled WGS sequence"/>
</dbReference>
<accession>A0AAN7CWK8</accession>
<protein>
    <submittedName>
        <fullName evidence="2">Uncharacterized protein</fullName>
    </submittedName>
</protein>
<reference evidence="2" key="2">
    <citation type="submission" date="2023-05" db="EMBL/GenBank/DDBJ databases">
        <authorList>
            <consortium name="Lawrence Berkeley National Laboratory"/>
            <person name="Steindorff A."/>
            <person name="Hensen N."/>
            <person name="Bonometti L."/>
            <person name="Westerberg I."/>
            <person name="Brannstrom I.O."/>
            <person name="Guillou S."/>
            <person name="Cros-Aarteil S."/>
            <person name="Calhoun S."/>
            <person name="Haridas S."/>
            <person name="Kuo A."/>
            <person name="Mondo S."/>
            <person name="Pangilinan J."/>
            <person name="Riley R."/>
            <person name="Labutti K."/>
            <person name="Andreopoulos B."/>
            <person name="Lipzen A."/>
            <person name="Chen C."/>
            <person name="Yanf M."/>
            <person name="Daum C."/>
            <person name="Ng V."/>
            <person name="Clum A."/>
            <person name="Ohm R."/>
            <person name="Martin F."/>
            <person name="Silar P."/>
            <person name="Natvig D."/>
            <person name="Lalanne C."/>
            <person name="Gautier V."/>
            <person name="Ament-Velasquez S.L."/>
            <person name="Kruys A."/>
            <person name="Hutchinson M.I."/>
            <person name="Powell A.J."/>
            <person name="Barry K."/>
            <person name="Miller A.N."/>
            <person name="Grigoriev I.V."/>
            <person name="Debuchy R."/>
            <person name="Gladieux P."/>
            <person name="Thoren M.H."/>
            <person name="Johannesson H."/>
        </authorList>
    </citation>
    <scope>NUCLEOTIDE SEQUENCE</scope>
    <source>
        <strain evidence="2">CBS 359.72</strain>
    </source>
</reference>
<reference evidence="2" key="1">
    <citation type="journal article" date="2023" name="Mol. Phylogenet. Evol.">
        <title>Genome-scale phylogeny and comparative genomics of the fungal order Sordariales.</title>
        <authorList>
            <person name="Hensen N."/>
            <person name="Bonometti L."/>
            <person name="Westerberg I."/>
            <person name="Brannstrom I.O."/>
            <person name="Guillou S."/>
            <person name="Cros-Aarteil S."/>
            <person name="Calhoun S."/>
            <person name="Haridas S."/>
            <person name="Kuo A."/>
            <person name="Mondo S."/>
            <person name="Pangilinan J."/>
            <person name="Riley R."/>
            <person name="LaButti K."/>
            <person name="Andreopoulos B."/>
            <person name="Lipzen A."/>
            <person name="Chen C."/>
            <person name="Yan M."/>
            <person name="Daum C."/>
            <person name="Ng V."/>
            <person name="Clum A."/>
            <person name="Steindorff A."/>
            <person name="Ohm R.A."/>
            <person name="Martin F."/>
            <person name="Silar P."/>
            <person name="Natvig D.O."/>
            <person name="Lalanne C."/>
            <person name="Gautier V."/>
            <person name="Ament-Velasquez S.L."/>
            <person name="Kruys A."/>
            <person name="Hutchinson M.I."/>
            <person name="Powell A.J."/>
            <person name="Barry K."/>
            <person name="Miller A.N."/>
            <person name="Grigoriev I.V."/>
            <person name="Debuchy R."/>
            <person name="Gladieux P."/>
            <person name="Hiltunen Thoren M."/>
            <person name="Johannesson H."/>
        </authorList>
    </citation>
    <scope>NUCLEOTIDE SEQUENCE</scope>
    <source>
        <strain evidence="2">CBS 359.72</strain>
    </source>
</reference>
<comment type="caution">
    <text evidence="2">The sequence shown here is derived from an EMBL/GenBank/DDBJ whole genome shotgun (WGS) entry which is preliminary data.</text>
</comment>